<dbReference type="Pfam" id="PF00041">
    <property type="entry name" value="fn3"/>
    <property type="match status" value="4"/>
</dbReference>
<dbReference type="Gene3D" id="2.60.40.10">
    <property type="entry name" value="Immunoglobulins"/>
    <property type="match status" value="7"/>
</dbReference>
<dbReference type="InterPro" id="IPR003961">
    <property type="entry name" value="FN3_dom"/>
</dbReference>
<feature type="domain" description="Ig-like" evidence="3">
    <location>
        <begin position="410"/>
        <end position="501"/>
    </location>
</feature>
<feature type="domain" description="Fibronectin type-III" evidence="4">
    <location>
        <begin position="104"/>
        <end position="199"/>
    </location>
</feature>
<reference evidence="5 6" key="1">
    <citation type="submission" date="2019-07" db="EMBL/GenBank/DDBJ databases">
        <authorList>
            <person name="Jastrzebski P J."/>
            <person name="Paukszto L."/>
            <person name="Jastrzebski P J."/>
        </authorList>
    </citation>
    <scope>NUCLEOTIDE SEQUENCE [LARGE SCALE GENOMIC DNA]</scope>
    <source>
        <strain evidence="5 6">WMS-il1</strain>
    </source>
</reference>
<dbReference type="EMBL" id="CABIJS010000110">
    <property type="protein sequence ID" value="VUZ42955.1"/>
    <property type="molecule type" value="Genomic_DNA"/>
</dbReference>
<dbReference type="PANTHER" id="PTHR14340:SF9">
    <property type="entry name" value="FIBRONECTIN TYPE-III DOMAIN-CONTAINING PROTEIN"/>
    <property type="match status" value="1"/>
</dbReference>
<dbReference type="Proteomes" id="UP000321570">
    <property type="component" value="Unassembled WGS sequence"/>
</dbReference>
<evidence type="ECO:0000259" key="3">
    <source>
        <dbReference type="PROSITE" id="PS50835"/>
    </source>
</evidence>
<dbReference type="SUPFAM" id="SSF48726">
    <property type="entry name" value="Immunoglobulin"/>
    <property type="match status" value="3"/>
</dbReference>
<evidence type="ECO:0000256" key="1">
    <source>
        <dbReference type="ARBA" id="ARBA00022737"/>
    </source>
</evidence>
<dbReference type="InterPro" id="IPR036116">
    <property type="entry name" value="FN3_sf"/>
</dbReference>
<keyword evidence="6" id="KW-1185">Reference proteome</keyword>
<accession>A0A564Y6M4</accession>
<proteinExistence type="predicted"/>
<protein>
    <recommendedName>
        <fullName evidence="7">Titin</fullName>
    </recommendedName>
</protein>
<keyword evidence="2" id="KW-0393">Immunoglobulin domain</keyword>
<feature type="domain" description="Ig-like" evidence="3">
    <location>
        <begin position="318"/>
        <end position="409"/>
    </location>
</feature>
<evidence type="ECO:0000256" key="2">
    <source>
        <dbReference type="ARBA" id="ARBA00023319"/>
    </source>
</evidence>
<dbReference type="AlphaFoldDB" id="A0A564Y6M4"/>
<evidence type="ECO:0000313" key="6">
    <source>
        <dbReference type="Proteomes" id="UP000321570"/>
    </source>
</evidence>
<sequence length="725" mass="79193">APTLHLSEKWEDTIVLKAGGSSVVEVPFTASPKPSIKWTWKSTVEGASETSPRFKPETAMAGLTSLPLSRVKREDAGDYKVEIENELGSVSVTVHLVVLDKPSPPRNPHVTDNTGERVVLHWEEPEFAGVQPGGAPLEYVVEMREATQRANKPVTKTTQLSTPVEALTVDKSYIFAIAAKNSVGQSDFVETKPVSTKLQYGPPPTPVNVKATVNPEKAPAKDQSIDVTWELPADEGATPTDVTAEFTVEMKPKDSTRWVEVAKALTEPHVTLPTDNMKEFTDYEFRVTAKNKAGASKPSEPSNAIQLGVPLEFVRELPKIVVSEAPNAEKPVVLECELSRKPREPVKWLHNDKPFAVKPKQQGVTVEEEKQATIHRITFTQLTDEELLGEYTLQVENIASTGGVEMKVAPTLHLSEKWEDTIVLKAGGSSVVEVPFTASPKPSIKWTWKSTVEGASETSPRFKPETAMAGLTSLPLSRVKREDAGDYKVEIENELGSVSVTVHLVVLDKPSPPRNPHVTDNTGERVVLHWEEPEFAGVQPGGAPLEYVVEMREATQRANKPVTKTTQLSTPVEALTVDKSYIFAIAAKNSVGQSDFVETKPVSTKLQYGPPPTPVNVKATVNPEKAPAKDQSIDVTWELPADEGATPTDVTAEFTVEMKPKDSTRWVEVAKALTEPHVTLPTDNMKEFTDYEFRVTAKNKAGASKPSEPSNAIQLGRSICRLAGV</sequence>
<dbReference type="SMART" id="SM00409">
    <property type="entry name" value="IG"/>
    <property type="match status" value="3"/>
</dbReference>
<feature type="domain" description="Fibronectin type-III" evidence="4">
    <location>
        <begin position="611"/>
        <end position="718"/>
    </location>
</feature>
<name>A0A564Y6M4_HYMDI</name>
<dbReference type="SUPFAM" id="SSF49265">
    <property type="entry name" value="Fibronectin type III"/>
    <property type="match status" value="2"/>
</dbReference>
<dbReference type="InterPro" id="IPR003599">
    <property type="entry name" value="Ig_sub"/>
</dbReference>
<dbReference type="PROSITE" id="PS50835">
    <property type="entry name" value="IG_LIKE"/>
    <property type="match status" value="3"/>
</dbReference>
<dbReference type="InterPro" id="IPR013098">
    <property type="entry name" value="Ig_I-set"/>
</dbReference>
<dbReference type="SMART" id="SM00060">
    <property type="entry name" value="FN3"/>
    <property type="match status" value="4"/>
</dbReference>
<dbReference type="CDD" id="cd00063">
    <property type="entry name" value="FN3"/>
    <property type="match status" value="4"/>
</dbReference>
<organism evidence="5 6">
    <name type="scientific">Hymenolepis diminuta</name>
    <name type="common">Rat tapeworm</name>
    <dbReference type="NCBI Taxonomy" id="6216"/>
    <lineage>
        <taxon>Eukaryota</taxon>
        <taxon>Metazoa</taxon>
        <taxon>Spiralia</taxon>
        <taxon>Lophotrochozoa</taxon>
        <taxon>Platyhelminthes</taxon>
        <taxon>Cestoda</taxon>
        <taxon>Eucestoda</taxon>
        <taxon>Cyclophyllidea</taxon>
        <taxon>Hymenolepididae</taxon>
        <taxon>Hymenolepis</taxon>
    </lineage>
</organism>
<evidence type="ECO:0008006" key="7">
    <source>
        <dbReference type="Google" id="ProtNLM"/>
    </source>
</evidence>
<dbReference type="InterPro" id="IPR036179">
    <property type="entry name" value="Ig-like_dom_sf"/>
</dbReference>
<feature type="domain" description="Fibronectin type-III" evidence="4">
    <location>
        <begin position="512"/>
        <end position="607"/>
    </location>
</feature>
<dbReference type="PANTHER" id="PTHR14340">
    <property type="entry name" value="MICROFIBRIL-ASSOCIATED GLYCOPROTEIN 3"/>
    <property type="match status" value="1"/>
</dbReference>
<feature type="non-terminal residue" evidence="5">
    <location>
        <position position="1"/>
    </location>
</feature>
<feature type="domain" description="Fibronectin type-III" evidence="4">
    <location>
        <begin position="203"/>
        <end position="310"/>
    </location>
</feature>
<feature type="domain" description="Ig-like" evidence="3">
    <location>
        <begin position="2"/>
        <end position="93"/>
    </location>
</feature>
<dbReference type="InterPro" id="IPR013783">
    <property type="entry name" value="Ig-like_fold"/>
</dbReference>
<dbReference type="CDD" id="cd00096">
    <property type="entry name" value="Ig"/>
    <property type="match status" value="1"/>
</dbReference>
<dbReference type="Pfam" id="PF07679">
    <property type="entry name" value="I-set"/>
    <property type="match status" value="2"/>
</dbReference>
<dbReference type="InterPro" id="IPR007110">
    <property type="entry name" value="Ig-like_dom"/>
</dbReference>
<evidence type="ECO:0000259" key="4">
    <source>
        <dbReference type="PROSITE" id="PS50853"/>
    </source>
</evidence>
<dbReference type="PROSITE" id="PS50853">
    <property type="entry name" value="FN3"/>
    <property type="match status" value="4"/>
</dbReference>
<evidence type="ECO:0000313" key="5">
    <source>
        <dbReference type="EMBL" id="VUZ42955.1"/>
    </source>
</evidence>
<keyword evidence="1" id="KW-0677">Repeat</keyword>
<gene>
    <name evidence="5" type="ORF">WMSIL1_LOCUS3537</name>
</gene>